<reference evidence="2" key="1">
    <citation type="journal article" date="2013" name="Genome Biol.">
        <title>Reference genomes and transcriptomes of Nicotiana sylvestris and Nicotiana tomentosiformis.</title>
        <authorList>
            <person name="Sierro N."/>
            <person name="Battey J.N."/>
            <person name="Ouadi S."/>
            <person name="Bovet L."/>
            <person name="Goepfert S."/>
            <person name="Bakaher N."/>
            <person name="Peitsch M.C."/>
            <person name="Ivanov N.V."/>
        </authorList>
    </citation>
    <scope>NUCLEOTIDE SEQUENCE [LARGE SCALE GENOMIC DNA]</scope>
</reference>
<reference evidence="3" key="2">
    <citation type="submission" date="2025-08" db="UniProtKB">
        <authorList>
            <consortium name="RefSeq"/>
        </authorList>
    </citation>
    <scope>IDENTIFICATION</scope>
    <source>
        <tissue evidence="3">Leaf</tissue>
    </source>
</reference>
<keyword evidence="2" id="KW-1185">Reference proteome</keyword>
<protein>
    <submittedName>
        <fullName evidence="3">Differentially expressed in FDCP 6 homolog</fullName>
    </submittedName>
</protein>
<proteinExistence type="predicted"/>
<name>A0A1U7WI92_NICSY</name>
<dbReference type="AlphaFoldDB" id="A0A1U7WI92"/>
<feature type="coiled-coil region" evidence="1">
    <location>
        <begin position="166"/>
        <end position="193"/>
    </location>
</feature>
<dbReference type="Proteomes" id="UP000189701">
    <property type="component" value="Unplaced"/>
</dbReference>
<keyword evidence="1" id="KW-0175">Coiled coil</keyword>
<organism evidence="2 3">
    <name type="scientific">Nicotiana sylvestris</name>
    <name type="common">Wood tobacco</name>
    <name type="synonym">South American tobacco</name>
    <dbReference type="NCBI Taxonomy" id="4096"/>
    <lineage>
        <taxon>Eukaryota</taxon>
        <taxon>Viridiplantae</taxon>
        <taxon>Streptophyta</taxon>
        <taxon>Embryophyta</taxon>
        <taxon>Tracheophyta</taxon>
        <taxon>Spermatophyta</taxon>
        <taxon>Magnoliopsida</taxon>
        <taxon>eudicotyledons</taxon>
        <taxon>Gunneridae</taxon>
        <taxon>Pentapetalae</taxon>
        <taxon>asterids</taxon>
        <taxon>lamiids</taxon>
        <taxon>Solanales</taxon>
        <taxon>Solanaceae</taxon>
        <taxon>Nicotianoideae</taxon>
        <taxon>Nicotianeae</taxon>
        <taxon>Nicotiana</taxon>
    </lineage>
</organism>
<gene>
    <name evidence="3" type="primary">LOC104227749</name>
</gene>
<evidence type="ECO:0000256" key="1">
    <source>
        <dbReference type="SAM" id="Coils"/>
    </source>
</evidence>
<evidence type="ECO:0000313" key="3">
    <source>
        <dbReference type="RefSeq" id="XP_009778368.1"/>
    </source>
</evidence>
<dbReference type="RefSeq" id="XP_009778368.1">
    <property type="nucleotide sequence ID" value="XM_009780066.1"/>
</dbReference>
<accession>A0A1U7WI92</accession>
<sequence length="283" mass="31659">MEILEVGYHLGVGEGIIDFLEPSLVLMEVLKVGYHLGTGDVVGSLKFNFPLMEILEVGYYLSIGEPFEARSCSFGEGEGLPAPVLKSDNNKREMFFQGDGAQGKAKRDWGIKAEASSEPAMSVAFDKLKSGLLRGEASLRKALDEERSLRLLCDEKEVELKKMEALEHLRDKVSQARREYDELRARAEAQALEGKDALAIVPSFEAQLFLAHNNASIQTDMIAKLESELLKVRDEIVDARAEATMSRTKADRERAIYSKDVVDAQAELRRFLDREGKVEEYAR</sequence>
<evidence type="ECO:0000313" key="2">
    <source>
        <dbReference type="Proteomes" id="UP000189701"/>
    </source>
</evidence>